<dbReference type="InterPro" id="IPR002634">
    <property type="entry name" value="BolA"/>
</dbReference>
<dbReference type="PANTHER" id="PTHR46230:SF7">
    <property type="entry name" value="BOLA-LIKE PROTEIN 1"/>
    <property type="match status" value="1"/>
</dbReference>
<dbReference type="Gene3D" id="3.30.300.90">
    <property type="entry name" value="BolA-like"/>
    <property type="match status" value="1"/>
</dbReference>
<dbReference type="Proteomes" id="UP000005240">
    <property type="component" value="Unassembled WGS sequence"/>
</dbReference>
<protein>
    <recommendedName>
        <fullName evidence="5">BolA protein</fullName>
    </recommendedName>
</protein>
<dbReference type="GO" id="GO:0005759">
    <property type="term" value="C:mitochondrial matrix"/>
    <property type="evidence" value="ECO:0007669"/>
    <property type="project" value="TreeGrafter"/>
</dbReference>
<dbReference type="EnsemblFungi" id="PTTG_07855-t43_1">
    <property type="protein sequence ID" value="PTTG_07855-t43_1-p1"/>
    <property type="gene ID" value="PTTG_07855"/>
</dbReference>
<dbReference type="SUPFAM" id="SSF82657">
    <property type="entry name" value="BolA-like"/>
    <property type="match status" value="1"/>
</dbReference>
<dbReference type="OrthoDB" id="411584at2759"/>
<dbReference type="AlphaFoldDB" id="A0A180G923"/>
<reference evidence="2" key="2">
    <citation type="submission" date="2016-05" db="EMBL/GenBank/DDBJ databases">
        <title>Comparative analysis highlights variable genome content of wheat rusts and divergence of the mating loci.</title>
        <authorList>
            <person name="Cuomo C.A."/>
            <person name="Bakkeren G."/>
            <person name="Szabo L."/>
            <person name="Khalil H."/>
            <person name="Joly D."/>
            <person name="Goldberg J."/>
            <person name="Young S."/>
            <person name="Zeng Q."/>
            <person name="Fellers J."/>
        </authorList>
    </citation>
    <scope>NUCLEOTIDE SEQUENCE [LARGE SCALE GENOMIC DNA]</scope>
    <source>
        <strain evidence="2">1-1 BBBD Race 1</strain>
    </source>
</reference>
<evidence type="ECO:0008006" key="5">
    <source>
        <dbReference type="Google" id="ProtNLM"/>
    </source>
</evidence>
<dbReference type="GO" id="GO:0044572">
    <property type="term" value="P:[4Fe-4S] cluster assembly"/>
    <property type="evidence" value="ECO:0007669"/>
    <property type="project" value="TreeGrafter"/>
</dbReference>
<keyword evidence="4" id="KW-1185">Reference proteome</keyword>
<accession>A0A180G923</accession>
<reference evidence="3 4" key="3">
    <citation type="journal article" date="2017" name="G3 (Bethesda)">
        <title>Comparative analysis highlights variable genome content of wheat rusts and divergence of the mating loci.</title>
        <authorList>
            <person name="Cuomo C.A."/>
            <person name="Bakkeren G."/>
            <person name="Khalil H.B."/>
            <person name="Panwar V."/>
            <person name="Joly D."/>
            <person name="Linning R."/>
            <person name="Sakthikumar S."/>
            <person name="Song X."/>
            <person name="Adiconis X."/>
            <person name="Fan L."/>
            <person name="Goldberg J.M."/>
            <person name="Levin J.Z."/>
            <person name="Young S."/>
            <person name="Zeng Q."/>
            <person name="Anikster Y."/>
            <person name="Bruce M."/>
            <person name="Wang M."/>
            <person name="Yin C."/>
            <person name="McCallum B."/>
            <person name="Szabo L.J."/>
            <person name="Hulbert S."/>
            <person name="Chen X."/>
            <person name="Fellers J.P."/>
        </authorList>
    </citation>
    <scope>NUCLEOTIDE SEQUENCE</scope>
    <source>
        <strain evidence="4">Isolate 1-1 / race 1 (BBBD)</strain>
        <strain evidence="3">isolate 1-1 / race 1 (BBBD)</strain>
    </source>
</reference>
<reference evidence="2" key="1">
    <citation type="submission" date="2009-11" db="EMBL/GenBank/DDBJ databases">
        <authorList>
            <consortium name="The Broad Institute Genome Sequencing Platform"/>
            <person name="Ward D."/>
            <person name="Feldgarden M."/>
            <person name="Earl A."/>
            <person name="Young S.K."/>
            <person name="Zeng Q."/>
            <person name="Koehrsen M."/>
            <person name="Alvarado L."/>
            <person name="Berlin A."/>
            <person name="Bochicchio J."/>
            <person name="Borenstein D."/>
            <person name="Chapman S.B."/>
            <person name="Chen Z."/>
            <person name="Engels R."/>
            <person name="Freedman E."/>
            <person name="Gellesch M."/>
            <person name="Goldberg J."/>
            <person name="Griggs A."/>
            <person name="Gujja S."/>
            <person name="Heilman E."/>
            <person name="Heiman D."/>
            <person name="Hepburn T."/>
            <person name="Howarth C."/>
            <person name="Jen D."/>
            <person name="Larson L."/>
            <person name="Lewis B."/>
            <person name="Mehta T."/>
            <person name="Park D."/>
            <person name="Pearson M."/>
            <person name="Roberts A."/>
            <person name="Saif S."/>
            <person name="Shea T."/>
            <person name="Shenoy N."/>
            <person name="Sisk P."/>
            <person name="Stolte C."/>
            <person name="Sykes S."/>
            <person name="Thomson T."/>
            <person name="Walk T."/>
            <person name="White J."/>
            <person name="Yandava C."/>
            <person name="Izard J."/>
            <person name="Baranova O.V."/>
            <person name="Blanton J.M."/>
            <person name="Tanner A.C."/>
            <person name="Dewhirst F.E."/>
            <person name="Haas B."/>
            <person name="Nusbaum C."/>
            <person name="Birren B."/>
        </authorList>
    </citation>
    <scope>NUCLEOTIDE SEQUENCE [LARGE SCALE GENOMIC DNA]</scope>
    <source>
        <strain evidence="2">1-1 BBBD Race 1</strain>
    </source>
</reference>
<organism evidence="2">
    <name type="scientific">Puccinia triticina (isolate 1-1 / race 1 (BBBD))</name>
    <name type="common">Brown leaf rust fungus</name>
    <dbReference type="NCBI Taxonomy" id="630390"/>
    <lineage>
        <taxon>Eukaryota</taxon>
        <taxon>Fungi</taxon>
        <taxon>Dikarya</taxon>
        <taxon>Basidiomycota</taxon>
        <taxon>Pucciniomycotina</taxon>
        <taxon>Pucciniomycetes</taxon>
        <taxon>Pucciniales</taxon>
        <taxon>Pucciniaceae</taxon>
        <taxon>Puccinia</taxon>
    </lineage>
</organism>
<proteinExistence type="inferred from homology"/>
<dbReference type="PANTHER" id="PTHR46230">
    <property type="match status" value="1"/>
</dbReference>
<evidence type="ECO:0000313" key="2">
    <source>
        <dbReference type="EMBL" id="OAV89124.1"/>
    </source>
</evidence>
<evidence type="ECO:0000313" key="4">
    <source>
        <dbReference type="Proteomes" id="UP000005240"/>
    </source>
</evidence>
<evidence type="ECO:0000313" key="3">
    <source>
        <dbReference type="EnsemblFungi" id="PTTG_07855-t43_1-p1"/>
    </source>
</evidence>
<dbReference type="EMBL" id="ADAS02000139">
    <property type="protein sequence ID" value="OAV89124.1"/>
    <property type="molecule type" value="Genomic_DNA"/>
</dbReference>
<dbReference type="InterPro" id="IPR036065">
    <property type="entry name" value="BolA-like_sf"/>
</dbReference>
<dbReference type="STRING" id="630390.A0A180G923"/>
<evidence type="ECO:0000256" key="1">
    <source>
        <dbReference type="RuleBase" id="RU003860"/>
    </source>
</evidence>
<reference evidence="3" key="4">
    <citation type="submission" date="2025-05" db="UniProtKB">
        <authorList>
            <consortium name="EnsemblFungi"/>
        </authorList>
    </citation>
    <scope>IDENTIFICATION</scope>
    <source>
        <strain evidence="3">isolate 1-1 / race 1 (BBBD)</strain>
    </source>
</reference>
<name>A0A180G923_PUCT1</name>
<gene>
    <name evidence="2" type="ORF">PTTG_07855</name>
</gene>
<comment type="similarity">
    <text evidence="1">Belongs to the BolA/IbaG family.</text>
</comment>
<dbReference type="Pfam" id="PF01722">
    <property type="entry name" value="BolA"/>
    <property type="match status" value="1"/>
</dbReference>
<sequence length="151" mass="16657">MIGIGRRISLQVLGTLTSRAVQQHQLVSRDLRNQFARTMSEASSASRTIGPIETTMREKLNARLNPVVLDIVNDSHLHRHHAAMQHIGGGSGETHFSVQVVSSLFVGKPTIARHRLVYQILDAELTKNTQGIHALSLKTLTPEEHEKVTSA</sequence>
<dbReference type="VEuPathDB" id="FungiDB:PTTG_07855"/>